<dbReference type="InterPro" id="IPR019734">
    <property type="entry name" value="TPR_rpt"/>
</dbReference>
<comment type="subcellular location">
    <subcellularLocation>
        <location evidence="1">Cytoplasm</location>
        <location evidence="1">Cytoskeleton</location>
    </subcellularLocation>
</comment>
<reference evidence="12 13" key="1">
    <citation type="submission" date="2012-04" db="EMBL/GenBank/DDBJ databases">
        <authorList>
            <person name="Genoscope - CEA"/>
        </authorList>
    </citation>
    <scope>NUCLEOTIDE SEQUENCE [LARGE SCALE GENOMIC DNA]</scope>
    <source>
        <strain evidence="12 13">9808</strain>
    </source>
</reference>
<organism evidence="12 13">
    <name type="scientific">Microcystis aeruginosa PCC 9808</name>
    <dbReference type="NCBI Taxonomy" id="1160284"/>
    <lineage>
        <taxon>Bacteria</taxon>
        <taxon>Bacillati</taxon>
        <taxon>Cyanobacteriota</taxon>
        <taxon>Cyanophyceae</taxon>
        <taxon>Oscillatoriophycideae</taxon>
        <taxon>Chroococcales</taxon>
        <taxon>Microcystaceae</taxon>
        <taxon>Microcystis</taxon>
    </lineage>
</organism>
<evidence type="ECO:0000256" key="4">
    <source>
        <dbReference type="ARBA" id="ARBA00022701"/>
    </source>
</evidence>
<dbReference type="InterPro" id="IPR027417">
    <property type="entry name" value="P-loop_NTPase"/>
</dbReference>
<dbReference type="GO" id="GO:0043531">
    <property type="term" value="F:ADP binding"/>
    <property type="evidence" value="ECO:0007669"/>
    <property type="project" value="InterPro"/>
</dbReference>
<evidence type="ECO:0000313" key="12">
    <source>
        <dbReference type="EMBL" id="CCI29458.1"/>
    </source>
</evidence>
<evidence type="ECO:0000256" key="3">
    <source>
        <dbReference type="ARBA" id="ARBA00022490"/>
    </source>
</evidence>
<dbReference type="GO" id="GO:0007018">
    <property type="term" value="P:microtubule-based movement"/>
    <property type="evidence" value="ECO:0007669"/>
    <property type="project" value="TreeGrafter"/>
</dbReference>
<dbReference type="SUPFAM" id="SSF52540">
    <property type="entry name" value="P-loop containing nucleoside triphosphate hydrolases"/>
    <property type="match status" value="1"/>
</dbReference>
<evidence type="ECO:0000256" key="6">
    <source>
        <dbReference type="ARBA" id="ARBA00022803"/>
    </source>
</evidence>
<dbReference type="SUPFAM" id="SSF48452">
    <property type="entry name" value="TPR-like"/>
    <property type="match status" value="2"/>
</dbReference>
<accession>I4I584</accession>
<dbReference type="InterPro" id="IPR002151">
    <property type="entry name" value="Kinesin_light"/>
</dbReference>
<evidence type="ECO:0000256" key="2">
    <source>
        <dbReference type="ARBA" id="ARBA00009622"/>
    </source>
</evidence>
<comment type="similarity">
    <text evidence="2">Belongs to the kinesin light chain family.</text>
</comment>
<dbReference type="GO" id="GO:0005871">
    <property type="term" value="C:kinesin complex"/>
    <property type="evidence" value="ECO:0007669"/>
    <property type="project" value="InterPro"/>
</dbReference>
<evidence type="ECO:0000256" key="7">
    <source>
        <dbReference type="ARBA" id="ARBA00023054"/>
    </source>
</evidence>
<evidence type="ECO:0000256" key="10">
    <source>
        <dbReference type="PROSITE-ProRule" id="PRU00339"/>
    </source>
</evidence>
<keyword evidence="3" id="KW-0963">Cytoplasm</keyword>
<keyword evidence="4" id="KW-0493">Microtubule</keyword>
<evidence type="ECO:0000256" key="1">
    <source>
        <dbReference type="ARBA" id="ARBA00004245"/>
    </source>
</evidence>
<feature type="repeat" description="TPR" evidence="10">
    <location>
        <begin position="785"/>
        <end position="818"/>
    </location>
</feature>
<dbReference type="Pfam" id="PF13424">
    <property type="entry name" value="TPR_12"/>
    <property type="match status" value="4"/>
</dbReference>
<dbReference type="Pfam" id="PF13374">
    <property type="entry name" value="TPR_10"/>
    <property type="match status" value="1"/>
</dbReference>
<dbReference type="GO" id="GO:0019894">
    <property type="term" value="F:kinesin binding"/>
    <property type="evidence" value="ECO:0007669"/>
    <property type="project" value="TreeGrafter"/>
</dbReference>
<dbReference type="PRINTS" id="PR00381">
    <property type="entry name" value="KINESINLIGHT"/>
</dbReference>
<name>I4I584_MICAE</name>
<dbReference type="GO" id="GO:0005737">
    <property type="term" value="C:cytoplasm"/>
    <property type="evidence" value="ECO:0007669"/>
    <property type="project" value="TreeGrafter"/>
</dbReference>
<dbReference type="RefSeq" id="WP_002791433.1">
    <property type="nucleotide sequence ID" value="NZ_HE973582.1"/>
</dbReference>
<dbReference type="GO" id="GO:0005874">
    <property type="term" value="C:microtubule"/>
    <property type="evidence" value="ECO:0007669"/>
    <property type="project" value="UniProtKB-KW"/>
</dbReference>
<protein>
    <submittedName>
        <fullName evidence="12">Genome sequencing data, contig C307</fullName>
    </submittedName>
</protein>
<keyword evidence="6 10" id="KW-0802">TPR repeat</keyword>
<gene>
    <name evidence="12" type="ORF">MICAG_820001</name>
</gene>
<dbReference type="PANTHER" id="PTHR45783:SF3">
    <property type="entry name" value="KINESIN LIGHT CHAIN"/>
    <property type="match status" value="1"/>
</dbReference>
<dbReference type="HOGENOM" id="CLU_000288_125_8_3"/>
<evidence type="ECO:0000259" key="11">
    <source>
        <dbReference type="Pfam" id="PF00931"/>
    </source>
</evidence>
<feature type="repeat" description="TPR" evidence="10">
    <location>
        <begin position="827"/>
        <end position="860"/>
    </location>
</feature>
<feature type="domain" description="NB-ARC" evidence="11">
    <location>
        <begin position="213"/>
        <end position="357"/>
    </location>
</feature>
<dbReference type="EMBL" id="CAIN01000461">
    <property type="protein sequence ID" value="CCI29458.1"/>
    <property type="molecule type" value="Genomic_DNA"/>
</dbReference>
<evidence type="ECO:0000256" key="8">
    <source>
        <dbReference type="ARBA" id="ARBA00023175"/>
    </source>
</evidence>
<dbReference type="InterPro" id="IPR002182">
    <property type="entry name" value="NB-ARC"/>
</dbReference>
<dbReference type="PROSITE" id="PS50005">
    <property type="entry name" value="TPR"/>
    <property type="match status" value="8"/>
</dbReference>
<sequence length="972" mass="111515">MEVSPVVHQVNQTNQSELEPGTISHTAARLLLWGRRPSRGLARVEFYDDFSRQQVVRELENKLQEQGIIFHKIVLPIWEKPSFVLNFLLTQLAELESGVVSITGFETAFSSDVSLVDALQLINFNRENLARFNVRQIWWMNHDFTNKVIRFMPDLNSWFFLRLFLTENSTQATKYNQLFTDKNTVHDPYNLPGTAVNFVGREQELSRIHQAFQQSSLIVLSGMGGSGKTELALQYAWQHKGDYPAGICWINVLNSDPGLAILFFAREYLGLNIPNQGTLSERVRYCWQNWPEGNALIIFDDVRDYDQITSYLPSGKESRFRVLITTRKEYLSATIATFRVEVLKEKDAIDLLRSYLEDNRIDTQIEEAKLLCQDLGYLPLGLELVARLLVRRQDWKISRIRQKLAEKGLDEPSLAKNSKFDVEMTGERGLKAAFNLSWEKLNIEPEAQILALYLSLFALAPFPKGMILDLFPDEDGDTVEEWLTDSLVHLSLVQDMGDGWYEIHPLLRRYFRDKLEASPHAEPAKSRYCTVMTDTSRTVPATPTLDIIQNLTPLIPHIEQAVREYPEYIADEDLFWFYTGLAWYYEGQGLYAIAEPYYQDCLTATRTRLGDNHPLVATSLNNLAGLYESQGRYTEAEPLYLEALDLYKRLLGENHPDVATSLNNLAYLYESQGRYTEAEPLYLEALDLYKRLLGDNHPDVATSLNNLAYLYESQGRYTEAEPLYLEALDLRKQLLGDNHPDVASSLNNLAALYESQGRYTEAEPLYLEALDLYKRLLGDNHPSVATSLNNLAGLYYYQGRYTEAEPLYLEALDLYKRLLGDNHPHLAASLNNLALLYRSQGRYTEAEPLYLEALDLTKRLLGDNHPHVASSLNNLAHLYDYQGRYSEAEPLYLEALDLRKRLLGDNHPDVATSLNNLAYLYYSQGRYTEAEPLYLEAIKIATQVLGENHPHTQTIMENYKTMLSQLRQAELR</sequence>
<evidence type="ECO:0000313" key="13">
    <source>
        <dbReference type="Proteomes" id="UP000005291"/>
    </source>
</evidence>
<evidence type="ECO:0000256" key="9">
    <source>
        <dbReference type="ARBA" id="ARBA00023212"/>
    </source>
</evidence>
<dbReference type="Proteomes" id="UP000005291">
    <property type="component" value="Unassembled WGS sequence"/>
</dbReference>
<dbReference type="SMART" id="SM00028">
    <property type="entry name" value="TPR"/>
    <property type="match status" value="9"/>
</dbReference>
<dbReference type="PANTHER" id="PTHR45783">
    <property type="entry name" value="KINESIN LIGHT CHAIN"/>
    <property type="match status" value="1"/>
</dbReference>
<keyword evidence="8" id="KW-0505">Motor protein</keyword>
<dbReference type="InterPro" id="IPR011990">
    <property type="entry name" value="TPR-like_helical_dom_sf"/>
</dbReference>
<keyword evidence="5" id="KW-0677">Repeat</keyword>
<feature type="repeat" description="TPR" evidence="10">
    <location>
        <begin position="617"/>
        <end position="650"/>
    </location>
</feature>
<dbReference type="AlphaFoldDB" id="I4I584"/>
<dbReference type="Pfam" id="PF00931">
    <property type="entry name" value="NB-ARC"/>
    <property type="match status" value="1"/>
</dbReference>
<feature type="repeat" description="TPR" evidence="10">
    <location>
        <begin position="869"/>
        <end position="902"/>
    </location>
</feature>
<keyword evidence="7" id="KW-0175">Coiled coil</keyword>
<comment type="caution">
    <text evidence="12">The sequence shown here is derived from an EMBL/GenBank/DDBJ whole genome shotgun (WGS) entry which is preliminary data.</text>
</comment>
<proteinExistence type="inferred from homology"/>
<feature type="repeat" description="TPR" evidence="10">
    <location>
        <begin position="701"/>
        <end position="734"/>
    </location>
</feature>
<keyword evidence="9" id="KW-0206">Cytoskeleton</keyword>
<dbReference type="Gene3D" id="1.25.40.10">
    <property type="entry name" value="Tetratricopeptide repeat domain"/>
    <property type="match status" value="4"/>
</dbReference>
<feature type="repeat" description="TPR" evidence="10">
    <location>
        <begin position="743"/>
        <end position="776"/>
    </location>
</feature>
<feature type="repeat" description="TPR" evidence="10">
    <location>
        <begin position="659"/>
        <end position="692"/>
    </location>
</feature>
<dbReference type="Gene3D" id="3.40.50.300">
    <property type="entry name" value="P-loop containing nucleotide triphosphate hydrolases"/>
    <property type="match status" value="1"/>
</dbReference>
<evidence type="ECO:0000256" key="5">
    <source>
        <dbReference type="ARBA" id="ARBA00022737"/>
    </source>
</evidence>
<feature type="repeat" description="TPR" evidence="10">
    <location>
        <begin position="911"/>
        <end position="944"/>
    </location>
</feature>